<accession>A0ABP5B0Y3</accession>
<keyword evidence="2" id="KW-1133">Transmembrane helix</keyword>
<keyword evidence="4" id="KW-1185">Reference proteome</keyword>
<organism evidence="3 4">
    <name type="scientific">Nocardioides lentus</name>
    <dbReference type="NCBI Taxonomy" id="338077"/>
    <lineage>
        <taxon>Bacteria</taxon>
        <taxon>Bacillati</taxon>
        <taxon>Actinomycetota</taxon>
        <taxon>Actinomycetes</taxon>
        <taxon>Propionibacteriales</taxon>
        <taxon>Nocardioidaceae</taxon>
        <taxon>Nocardioides</taxon>
    </lineage>
</organism>
<feature type="region of interest" description="Disordered" evidence="1">
    <location>
        <begin position="1"/>
        <end position="21"/>
    </location>
</feature>
<keyword evidence="2" id="KW-0472">Membrane</keyword>
<dbReference type="RefSeq" id="WP_344008503.1">
    <property type="nucleotide sequence ID" value="NZ_BAAAMY010000007.1"/>
</dbReference>
<evidence type="ECO:0000313" key="4">
    <source>
        <dbReference type="Proteomes" id="UP001501612"/>
    </source>
</evidence>
<dbReference type="EMBL" id="BAAAMY010000007">
    <property type="protein sequence ID" value="GAA1926978.1"/>
    <property type="molecule type" value="Genomic_DNA"/>
</dbReference>
<keyword evidence="2" id="KW-0812">Transmembrane</keyword>
<evidence type="ECO:0000256" key="1">
    <source>
        <dbReference type="SAM" id="MobiDB-lite"/>
    </source>
</evidence>
<name>A0ABP5B0Y3_9ACTN</name>
<feature type="compositionally biased region" description="Basic and acidic residues" evidence="1">
    <location>
        <begin position="12"/>
        <end position="21"/>
    </location>
</feature>
<reference evidence="4" key="1">
    <citation type="journal article" date="2019" name="Int. J. Syst. Evol. Microbiol.">
        <title>The Global Catalogue of Microorganisms (GCM) 10K type strain sequencing project: providing services to taxonomists for standard genome sequencing and annotation.</title>
        <authorList>
            <consortium name="The Broad Institute Genomics Platform"/>
            <consortium name="The Broad Institute Genome Sequencing Center for Infectious Disease"/>
            <person name="Wu L."/>
            <person name="Ma J."/>
        </authorList>
    </citation>
    <scope>NUCLEOTIDE SEQUENCE [LARGE SCALE GENOMIC DNA]</scope>
    <source>
        <strain evidence="4">JCM 14046</strain>
    </source>
</reference>
<dbReference type="Proteomes" id="UP001501612">
    <property type="component" value="Unassembled WGS sequence"/>
</dbReference>
<proteinExistence type="predicted"/>
<evidence type="ECO:0000256" key="2">
    <source>
        <dbReference type="SAM" id="Phobius"/>
    </source>
</evidence>
<sequence>MGIDWESELDSAIERPRDRPGSDYLAPGRRALRARRLAVGAGAAVVVAALGGGLAVAGATGLPGTDRGAGPDVARDPGTDRSTDRAGATEREPDCADVRLLGEPAVLGPSGRLCLAPGVEVLRRVANPMEYPGDVGRSVGLEVEVDGTREFVLALTDQDGTSVTSRPATGSLELWLPAVVAVQRTLDEADGTPVAGTPPPPDSWVEIDADGDLVAAADAVRLVAQRPADLGAAFAAPGETSLVAELRVDGERMYVAVRRSDGETQVVPGGGGFADLDAFVEDARERYSSGEGLL</sequence>
<evidence type="ECO:0000313" key="3">
    <source>
        <dbReference type="EMBL" id="GAA1926978.1"/>
    </source>
</evidence>
<gene>
    <name evidence="3" type="ORF">GCM10009737_31040</name>
</gene>
<feature type="region of interest" description="Disordered" evidence="1">
    <location>
        <begin position="60"/>
        <end position="92"/>
    </location>
</feature>
<protein>
    <submittedName>
        <fullName evidence="3">Uncharacterized protein</fullName>
    </submittedName>
</protein>
<feature type="compositionally biased region" description="Basic and acidic residues" evidence="1">
    <location>
        <begin position="73"/>
        <end position="92"/>
    </location>
</feature>
<feature type="compositionally biased region" description="Acidic residues" evidence="1">
    <location>
        <begin position="1"/>
        <end position="11"/>
    </location>
</feature>
<comment type="caution">
    <text evidence="3">The sequence shown here is derived from an EMBL/GenBank/DDBJ whole genome shotgun (WGS) entry which is preliminary data.</text>
</comment>
<feature type="transmembrane region" description="Helical" evidence="2">
    <location>
        <begin position="37"/>
        <end position="57"/>
    </location>
</feature>